<sequence length="108" mass="12005">MGSRICSQPPGARLDMADSMTARGERKHVTTARMWIKSKGTEKSHSSSASQIWKEQFGGTYVGWMGERLELRLCVDDLDLICTYTINLKSILVVIVGNVDHIGTSIYV</sequence>
<reference evidence="2" key="1">
    <citation type="journal article" date="2012" name="PLoS Genet.">
        <title>Comparative analysis of the genomes of two field isolates of the rice blast fungus Magnaporthe oryzae.</title>
        <authorList>
            <person name="Xue M."/>
            <person name="Yang J."/>
            <person name="Li Z."/>
            <person name="Hu S."/>
            <person name="Yao N."/>
            <person name="Dean R.A."/>
            <person name="Zhao W."/>
            <person name="Shen M."/>
            <person name="Zhang H."/>
            <person name="Li C."/>
            <person name="Liu L."/>
            <person name="Cao L."/>
            <person name="Xu X."/>
            <person name="Xing Y."/>
            <person name="Hsiang T."/>
            <person name="Zhang Z."/>
            <person name="Xu J.R."/>
            <person name="Peng Y.L."/>
        </authorList>
    </citation>
    <scope>NUCLEOTIDE SEQUENCE [LARGE SCALE GENOMIC DNA]</scope>
    <source>
        <strain evidence="2">P131</strain>
    </source>
</reference>
<accession>L7IY77</accession>
<gene>
    <name evidence="2" type="ORF">OOW_P131scaffold01304g1</name>
</gene>
<dbReference type="AlphaFoldDB" id="L7IY77"/>
<evidence type="ECO:0000256" key="1">
    <source>
        <dbReference type="SAM" id="MobiDB-lite"/>
    </source>
</evidence>
<evidence type="ECO:0000313" key="2">
    <source>
        <dbReference type="EMBL" id="ELQ60250.1"/>
    </source>
</evidence>
<feature type="region of interest" description="Disordered" evidence="1">
    <location>
        <begin position="1"/>
        <end position="25"/>
    </location>
</feature>
<proteinExistence type="predicted"/>
<name>L7IY77_PYRO1</name>
<organism>
    <name type="scientific">Pyricularia oryzae (strain P131)</name>
    <name type="common">Rice blast fungus</name>
    <name type="synonym">Magnaporthe oryzae</name>
    <dbReference type="NCBI Taxonomy" id="1143193"/>
    <lineage>
        <taxon>Eukaryota</taxon>
        <taxon>Fungi</taxon>
        <taxon>Dikarya</taxon>
        <taxon>Ascomycota</taxon>
        <taxon>Pezizomycotina</taxon>
        <taxon>Sordariomycetes</taxon>
        <taxon>Sordariomycetidae</taxon>
        <taxon>Magnaporthales</taxon>
        <taxon>Pyriculariaceae</taxon>
        <taxon>Pyricularia</taxon>
    </lineage>
</organism>
<dbReference type="EMBL" id="JH794814">
    <property type="protein sequence ID" value="ELQ60250.1"/>
    <property type="molecule type" value="Genomic_DNA"/>
</dbReference>
<protein>
    <submittedName>
        <fullName evidence="2">Uncharacterized protein</fullName>
    </submittedName>
</protein>